<dbReference type="OrthoDB" id="7464126at2759"/>
<keyword evidence="7" id="KW-1185">Reference proteome</keyword>
<dbReference type="EMBL" id="ML977574">
    <property type="protein sequence ID" value="KAF2003040.1"/>
    <property type="molecule type" value="Genomic_DNA"/>
</dbReference>
<protein>
    <submittedName>
        <fullName evidence="6">Uncharacterized protein</fullName>
    </submittedName>
</protein>
<dbReference type="InterPro" id="IPR027417">
    <property type="entry name" value="P-loop_NTPase"/>
</dbReference>
<accession>A0A6A5WM29</accession>
<evidence type="ECO:0000256" key="1">
    <source>
        <dbReference type="ARBA" id="ARBA00022737"/>
    </source>
</evidence>
<reference evidence="6" key="1">
    <citation type="journal article" date="2020" name="Stud. Mycol.">
        <title>101 Dothideomycetes genomes: a test case for predicting lifestyles and emergence of pathogens.</title>
        <authorList>
            <person name="Haridas S."/>
            <person name="Albert R."/>
            <person name="Binder M."/>
            <person name="Bloem J."/>
            <person name="Labutti K."/>
            <person name="Salamov A."/>
            <person name="Andreopoulos B."/>
            <person name="Baker S."/>
            <person name="Barry K."/>
            <person name="Bills G."/>
            <person name="Bluhm B."/>
            <person name="Cannon C."/>
            <person name="Castanera R."/>
            <person name="Culley D."/>
            <person name="Daum C."/>
            <person name="Ezra D."/>
            <person name="Gonzalez J."/>
            <person name="Henrissat B."/>
            <person name="Kuo A."/>
            <person name="Liang C."/>
            <person name="Lipzen A."/>
            <person name="Lutzoni F."/>
            <person name="Magnuson J."/>
            <person name="Mondo S."/>
            <person name="Nolan M."/>
            <person name="Ohm R."/>
            <person name="Pangilinan J."/>
            <person name="Park H.-J."/>
            <person name="Ramirez L."/>
            <person name="Alfaro M."/>
            <person name="Sun H."/>
            <person name="Tritt A."/>
            <person name="Yoshinaga Y."/>
            <person name="Zwiers L.-H."/>
            <person name="Turgeon B."/>
            <person name="Goodwin S."/>
            <person name="Spatafora J."/>
            <person name="Crous P."/>
            <person name="Grigoriev I."/>
        </authorList>
    </citation>
    <scope>NUCLEOTIDE SEQUENCE</scope>
    <source>
        <strain evidence="6">CBS 123094</strain>
    </source>
</reference>
<sequence length="1330" mass="150023">MSSTAPNPFAVALESFISDLKRAEDIRSPFYKEVLAQISSKAPNKTLADQNTENAEKFQRFVEELGQRQKRNSKTLWISEKLRPLVSGLSQYTAACDVMIQAAPDAASLIYGGARIVLMSAERFSNCFETVVAMMEDIGKLLGCYHLFSKAYQTSADMQRLLVETYKNIITFWQKASKLFSRKVFKTLLSGIVKPLDAEWQRCRQALEEDSRRVQLFAQATEADMRRQKDEEKVANQQAKLRAQIVEWIKGCQEDDKLDFRRDIRDYLDVRHENTGDWLFQHPDMERWLASKKTTSIWYNASPGSGKTILTSTLVRRLQDRGLRTAVFFCSFNDLERKKAVSVLRSIALQLLGPTDSIPQEVKRLYEDDIMHHCSRLVDLKVCVRVVETLMKQLGRIHIIIDGIDECEDKGNLLIALGQLLRAKSYGIVKWFFTSRAESDIRAVMAKEGVREIEAPQNNLMDDIRTYVASRVHDQCNPCIDYWTKESEGNFLWVYHMLAIVDGEGTTCDEEIDEELNRFPKGLTGCYARCLSRILKRPEKHQQLARLIFTMIVGAVQPMHLSELKHALAAAKGSDDYSPKALPKAELIEELCSNLVTFDRITKGTENDPLLKVAHKSVQDFFLQDPDDLELPDEKIRSFFVTTEKANLVLGRSALSYLSYLRYSEAQDVSLIVEQDDHAFLRHAAAFWHRYLTDASLSKDLNEQVLGFVRSEALWTCIAVQSLIAPHLFAQYRRFLCGYNYQSTGPKDEEDDDSVCYAFPLPVWLDQDQYGPSGPQIVEAVHSFVTEWHAVLTSYPNAISECIMDSSWDSVIPGRAVWQSNRGKLIALSDGVLSPTLTPVSVIDLEIREEFIVATVLACGSSTGKYHTMWLQLHAASGKITMMEAKKHSQLISGGSGAHSQIILPMEDGDQRYWQIDTKRLTAQRSDLGLVNDTANPPEVFRPDHSDAGEWRLHSKSISSVSEGGSKLPVVAYHCSQHISLLNGSQLSREDSGYGSIASDSDYESGTEDSSSDVEPVTKQCMLIIRGDKPPIWHYWKSHTKSTLESKPTFHPTNNTAIWSQQPHQLSIINLESGAVTSTILPEPVDAQFSSICAAHKEFHFSPSGTTLHYLLYTALETTHGTRHTISLSSFDFSTTQEAECRLERTQPTKTVMYECAGLPQHPLILTFWDTTHIYIALPPLSCNAKIVRLRIPSGDYNNGKDIKGDIETLTAPIYLPYSTPYRNPELHVLESSQQQILAITLDAELAPLSGISFAHPTITKPPSVLSWPIASKGEWRVWDLDGDGRSKEVVENECTFAKLRGSFVDADKRFEVQIRSGLDWRRKAFLSCA</sequence>
<gene>
    <name evidence="6" type="ORF">P154DRAFT_520394</name>
</gene>
<organism evidence="6 7">
    <name type="scientific">Amniculicola lignicola CBS 123094</name>
    <dbReference type="NCBI Taxonomy" id="1392246"/>
    <lineage>
        <taxon>Eukaryota</taxon>
        <taxon>Fungi</taxon>
        <taxon>Dikarya</taxon>
        <taxon>Ascomycota</taxon>
        <taxon>Pezizomycotina</taxon>
        <taxon>Dothideomycetes</taxon>
        <taxon>Pleosporomycetidae</taxon>
        <taxon>Pleosporales</taxon>
        <taxon>Amniculicolaceae</taxon>
        <taxon>Amniculicola</taxon>
    </lineage>
</organism>
<evidence type="ECO:0000313" key="6">
    <source>
        <dbReference type="EMBL" id="KAF2003040.1"/>
    </source>
</evidence>
<keyword evidence="1" id="KW-0677">Repeat</keyword>
<dbReference type="InterPro" id="IPR054471">
    <property type="entry name" value="GPIID_WHD"/>
</dbReference>
<dbReference type="PANTHER" id="PTHR10039">
    <property type="entry name" value="AMELOGENIN"/>
    <property type="match status" value="1"/>
</dbReference>
<dbReference type="Pfam" id="PF24809">
    <property type="entry name" value="DUF7708"/>
    <property type="match status" value="1"/>
</dbReference>
<dbReference type="PANTHER" id="PTHR10039:SF14">
    <property type="entry name" value="NACHT DOMAIN-CONTAINING PROTEIN"/>
    <property type="match status" value="1"/>
</dbReference>
<evidence type="ECO:0000259" key="5">
    <source>
        <dbReference type="Pfam" id="PF24883"/>
    </source>
</evidence>
<dbReference type="Gene3D" id="3.40.50.300">
    <property type="entry name" value="P-loop containing nucleotide triphosphate hydrolases"/>
    <property type="match status" value="1"/>
</dbReference>
<feature type="domain" description="Nephrocystin 3-like N-terminal" evidence="5">
    <location>
        <begin position="274"/>
        <end position="436"/>
    </location>
</feature>
<feature type="domain" description="GPI inositol-deacylase winged helix" evidence="3">
    <location>
        <begin position="540"/>
        <end position="626"/>
    </location>
</feature>
<feature type="domain" description="DUF7708" evidence="4">
    <location>
        <begin position="85"/>
        <end position="221"/>
    </location>
</feature>
<feature type="compositionally biased region" description="Acidic residues" evidence="2">
    <location>
        <begin position="1001"/>
        <end position="1012"/>
    </location>
</feature>
<proteinExistence type="predicted"/>
<dbReference type="Proteomes" id="UP000799779">
    <property type="component" value="Unassembled WGS sequence"/>
</dbReference>
<dbReference type="SUPFAM" id="SSF52540">
    <property type="entry name" value="P-loop containing nucleoside triphosphate hydrolases"/>
    <property type="match status" value="1"/>
</dbReference>
<feature type="region of interest" description="Disordered" evidence="2">
    <location>
        <begin position="987"/>
        <end position="1013"/>
    </location>
</feature>
<dbReference type="Pfam" id="PF24883">
    <property type="entry name" value="NPHP3_N"/>
    <property type="match status" value="1"/>
</dbReference>
<dbReference type="Pfam" id="PF22939">
    <property type="entry name" value="WHD_GPIID"/>
    <property type="match status" value="1"/>
</dbReference>
<evidence type="ECO:0000259" key="4">
    <source>
        <dbReference type="Pfam" id="PF24809"/>
    </source>
</evidence>
<name>A0A6A5WM29_9PLEO</name>
<evidence type="ECO:0000259" key="3">
    <source>
        <dbReference type="Pfam" id="PF22939"/>
    </source>
</evidence>
<dbReference type="InterPro" id="IPR056884">
    <property type="entry name" value="NPHP3-like_N"/>
</dbReference>
<dbReference type="InterPro" id="IPR056125">
    <property type="entry name" value="DUF7708"/>
</dbReference>
<evidence type="ECO:0000313" key="7">
    <source>
        <dbReference type="Proteomes" id="UP000799779"/>
    </source>
</evidence>
<evidence type="ECO:0000256" key="2">
    <source>
        <dbReference type="SAM" id="MobiDB-lite"/>
    </source>
</evidence>